<evidence type="ECO:0000313" key="4">
    <source>
        <dbReference type="Proteomes" id="UP000029575"/>
    </source>
</evidence>
<gene>
    <name evidence="3" type="ORF">DM43_4771</name>
</gene>
<keyword evidence="2 3" id="KW-0413">Isomerase</keyword>
<reference evidence="3 4" key="1">
    <citation type="submission" date="2014-06" db="EMBL/GenBank/DDBJ databases">
        <authorList>
            <person name="Bishop-Lilly K.A."/>
            <person name="Broomall S.M."/>
            <person name="Chain P.S."/>
            <person name="Chertkov O."/>
            <person name="Coyne S.R."/>
            <person name="Daligault H.E."/>
            <person name="Davenport K.W."/>
            <person name="Erkkila T."/>
            <person name="Frey K.G."/>
            <person name="Gibbons H.S."/>
            <person name="Gu W."/>
            <person name="Jaissle J."/>
            <person name="Johnson S.L."/>
            <person name="Koroleva G.I."/>
            <person name="Ladner J.T."/>
            <person name="Lo C.-C."/>
            <person name="Minogue T.D."/>
            <person name="Munk C."/>
            <person name="Palacios G.F."/>
            <person name="Redden C.L."/>
            <person name="Rosenzweig C.N."/>
            <person name="Scholz M.B."/>
            <person name="Teshima H."/>
            <person name="Xu Y."/>
        </authorList>
    </citation>
    <scope>NUCLEOTIDE SEQUENCE [LARGE SCALE GENOMIC DNA]</scope>
    <source>
        <strain evidence="3 4">DWS 37UF10B-2</strain>
    </source>
</reference>
<dbReference type="PROSITE" id="PS00924">
    <property type="entry name" value="ASP_GLU_RACEMASE_2"/>
    <property type="match status" value="1"/>
</dbReference>
<dbReference type="Pfam" id="PF01177">
    <property type="entry name" value="Asp_Glu_race"/>
    <property type="match status" value="1"/>
</dbReference>
<evidence type="ECO:0000256" key="1">
    <source>
        <dbReference type="ARBA" id="ARBA00007847"/>
    </source>
</evidence>
<dbReference type="NCBIfam" id="TIGR00035">
    <property type="entry name" value="asp_race"/>
    <property type="match status" value="1"/>
</dbReference>
<name>A0AA88Z8S5_BURCE</name>
<dbReference type="InterPro" id="IPR004380">
    <property type="entry name" value="Asp_race"/>
</dbReference>
<protein>
    <submittedName>
        <fullName evidence="3">Aspartate racemase family protein</fullName>
        <ecNumber evidence="3">5.1.1.13</ecNumber>
    </submittedName>
</protein>
<dbReference type="InterPro" id="IPR033134">
    <property type="entry name" value="Asp/Glu_racemase_AS_2"/>
</dbReference>
<dbReference type="InterPro" id="IPR015942">
    <property type="entry name" value="Asp/Glu/hydantoin_racemase"/>
</dbReference>
<dbReference type="InterPro" id="IPR001920">
    <property type="entry name" value="Asp/Glu_race"/>
</dbReference>
<comment type="caution">
    <text evidence="3">The sequence shown here is derived from an EMBL/GenBank/DDBJ whole genome shotgun (WGS) entry which is preliminary data.</text>
</comment>
<comment type="similarity">
    <text evidence="1">Belongs to the aspartate/glutamate racemases family.</text>
</comment>
<dbReference type="Proteomes" id="UP000029575">
    <property type="component" value="Unassembled WGS sequence"/>
</dbReference>
<accession>A0AA88Z8S5</accession>
<dbReference type="AlphaFoldDB" id="A0AA88Z8S5"/>
<proteinExistence type="inferred from homology"/>
<sequence length="266" mass="29297">MERIGLIGGVSWVSTMEYYRRLNMRAQQSGGSHVSADLVMVSLNFEEILARQQANDVDGEYGILARAAEVIQHAGARKLLICSNTTSNTCDRLQRSFDLDIVNIIDSTRSHILNCGYRRVGLLGTRYVMEREFYRERLESAGVKVVTPEASDRAVIHNIIYRELCHGIFSQVSRDIFMGVVKNFALSGVEAVILGCTEIPLILPNFAFHGGIAIIDSIDVHLDSALGVSSHRSTIEDSNLELGTGRIFSGNSAARHRSDATVQAGR</sequence>
<dbReference type="EC" id="5.1.1.13" evidence="3"/>
<evidence type="ECO:0000313" key="3">
    <source>
        <dbReference type="EMBL" id="KGC06841.1"/>
    </source>
</evidence>
<evidence type="ECO:0000256" key="2">
    <source>
        <dbReference type="ARBA" id="ARBA00023235"/>
    </source>
</evidence>
<dbReference type="EMBL" id="JPGD01000003">
    <property type="protein sequence ID" value="KGC06841.1"/>
    <property type="molecule type" value="Genomic_DNA"/>
</dbReference>
<dbReference type="GO" id="GO:0047689">
    <property type="term" value="F:aspartate racemase activity"/>
    <property type="evidence" value="ECO:0007669"/>
    <property type="project" value="UniProtKB-EC"/>
</dbReference>
<dbReference type="SUPFAM" id="SSF53681">
    <property type="entry name" value="Aspartate/glutamate racemase"/>
    <property type="match status" value="2"/>
</dbReference>
<organism evidence="3 4">
    <name type="scientific">Burkholderia cepacia</name>
    <name type="common">Pseudomonas cepacia</name>
    <dbReference type="NCBI Taxonomy" id="292"/>
    <lineage>
        <taxon>Bacteria</taxon>
        <taxon>Pseudomonadati</taxon>
        <taxon>Pseudomonadota</taxon>
        <taxon>Betaproteobacteria</taxon>
        <taxon>Burkholderiales</taxon>
        <taxon>Burkholderiaceae</taxon>
        <taxon>Burkholderia</taxon>
        <taxon>Burkholderia cepacia complex</taxon>
    </lineage>
</organism>
<dbReference type="RefSeq" id="WP_034209215.1">
    <property type="nucleotide sequence ID" value="NZ_KN150856.1"/>
</dbReference>
<dbReference type="PANTHER" id="PTHR21198">
    <property type="entry name" value="GLUTAMATE RACEMASE"/>
    <property type="match status" value="1"/>
</dbReference>
<dbReference type="PANTHER" id="PTHR21198:SF7">
    <property type="entry name" value="ASPARTATE-GLUTAMATE RACEMASE FAMILY"/>
    <property type="match status" value="1"/>
</dbReference>
<dbReference type="Gene3D" id="3.40.50.1860">
    <property type="match status" value="2"/>
</dbReference>